<sequence>MASVAEVKAAINTAMEHVLEGQEVVAAAGEKLTEAQGALAVALDGSGHDAVLACHAALAQAALELDECLAATAAAVEQAEQYVATL</sequence>
<evidence type="ECO:0000313" key="2">
    <source>
        <dbReference type="Proteomes" id="UP000622552"/>
    </source>
</evidence>
<reference evidence="1" key="1">
    <citation type="submission" date="2020-11" db="EMBL/GenBank/DDBJ databases">
        <title>Sequencing the genomes of 1000 actinobacteria strains.</title>
        <authorList>
            <person name="Klenk H.-P."/>
        </authorList>
    </citation>
    <scope>NUCLEOTIDE SEQUENCE</scope>
    <source>
        <strain evidence="1">DSM 45356</strain>
    </source>
</reference>
<organism evidence="1 2">
    <name type="scientific">Longispora fulva</name>
    <dbReference type="NCBI Taxonomy" id="619741"/>
    <lineage>
        <taxon>Bacteria</taxon>
        <taxon>Bacillati</taxon>
        <taxon>Actinomycetota</taxon>
        <taxon>Actinomycetes</taxon>
        <taxon>Micromonosporales</taxon>
        <taxon>Micromonosporaceae</taxon>
        <taxon>Longispora</taxon>
    </lineage>
</organism>
<name>A0A8J7KMT0_9ACTN</name>
<proteinExistence type="predicted"/>
<gene>
    <name evidence="1" type="ORF">IW245_007048</name>
</gene>
<dbReference type="EMBL" id="JADOUF010000001">
    <property type="protein sequence ID" value="MBG6140854.1"/>
    <property type="molecule type" value="Genomic_DNA"/>
</dbReference>
<keyword evidence="2" id="KW-1185">Reference proteome</keyword>
<dbReference type="RefSeq" id="WP_197007355.1">
    <property type="nucleotide sequence ID" value="NZ_BONS01000019.1"/>
</dbReference>
<evidence type="ECO:0000313" key="1">
    <source>
        <dbReference type="EMBL" id="MBG6140854.1"/>
    </source>
</evidence>
<accession>A0A8J7KMT0</accession>
<comment type="caution">
    <text evidence="1">The sequence shown here is derived from an EMBL/GenBank/DDBJ whole genome shotgun (WGS) entry which is preliminary data.</text>
</comment>
<dbReference type="AlphaFoldDB" id="A0A8J7KMT0"/>
<dbReference type="Proteomes" id="UP000622552">
    <property type="component" value="Unassembled WGS sequence"/>
</dbReference>
<protein>
    <submittedName>
        <fullName evidence="1">Uncharacterized protein</fullName>
    </submittedName>
</protein>